<feature type="compositionally biased region" description="Basic and acidic residues" evidence="1">
    <location>
        <begin position="177"/>
        <end position="193"/>
    </location>
</feature>
<dbReference type="AlphaFoldDB" id="A0A9Q1R2H9"/>
<dbReference type="EMBL" id="JAJAGQ010000017">
    <property type="protein sequence ID" value="KAJ8538028.1"/>
    <property type="molecule type" value="Genomic_DNA"/>
</dbReference>
<keyword evidence="3" id="KW-1185">Reference proteome</keyword>
<dbReference type="Proteomes" id="UP001152561">
    <property type="component" value="Unassembled WGS sequence"/>
</dbReference>
<evidence type="ECO:0000313" key="2">
    <source>
        <dbReference type="EMBL" id="KAJ8538028.1"/>
    </source>
</evidence>
<feature type="compositionally biased region" description="Polar residues" evidence="1">
    <location>
        <begin position="163"/>
        <end position="176"/>
    </location>
</feature>
<proteinExistence type="predicted"/>
<organism evidence="2 3">
    <name type="scientific">Anisodus acutangulus</name>
    <dbReference type="NCBI Taxonomy" id="402998"/>
    <lineage>
        <taxon>Eukaryota</taxon>
        <taxon>Viridiplantae</taxon>
        <taxon>Streptophyta</taxon>
        <taxon>Embryophyta</taxon>
        <taxon>Tracheophyta</taxon>
        <taxon>Spermatophyta</taxon>
        <taxon>Magnoliopsida</taxon>
        <taxon>eudicotyledons</taxon>
        <taxon>Gunneridae</taxon>
        <taxon>Pentapetalae</taxon>
        <taxon>asterids</taxon>
        <taxon>lamiids</taxon>
        <taxon>Solanales</taxon>
        <taxon>Solanaceae</taxon>
        <taxon>Solanoideae</taxon>
        <taxon>Hyoscyameae</taxon>
        <taxon>Anisodus</taxon>
    </lineage>
</organism>
<evidence type="ECO:0000313" key="3">
    <source>
        <dbReference type="Proteomes" id="UP001152561"/>
    </source>
</evidence>
<feature type="compositionally biased region" description="Basic residues" evidence="1">
    <location>
        <begin position="26"/>
        <end position="43"/>
    </location>
</feature>
<accession>A0A9Q1R2H9</accession>
<feature type="region of interest" description="Disordered" evidence="1">
    <location>
        <begin position="163"/>
        <end position="250"/>
    </location>
</feature>
<comment type="caution">
    <text evidence="2">The sequence shown here is derived from an EMBL/GenBank/DDBJ whole genome shotgun (WGS) entry which is preliminary data.</text>
</comment>
<sequence length="250" mass="29698">MEEQSNINKARENVTFKVEEIKVVKGKKKKKKYKKMPQKKSKVIYKPFTREKRNKATSAHVHREQSLEVEENNKEKKDHQGENLGTQRKKKRKMENKTKENDSDLYIDEISSIMMTRSYRQKFHKRQITEKIRWQMKKESLRRTVHRTEPLVPLTMLLKTLMSPQNKNSGEQTEGQSNREESSEHSTNRKGEDQDSDYIQPEQGEKFETDEPSNCNRGRNKSRKNDKRKTSKNHPSLKRKQKDGNTPIKI</sequence>
<evidence type="ECO:0000256" key="1">
    <source>
        <dbReference type="SAM" id="MobiDB-lite"/>
    </source>
</evidence>
<name>A0A9Q1R2H9_9SOLA</name>
<reference evidence="3" key="1">
    <citation type="journal article" date="2023" name="Proc. Natl. Acad. Sci. U.S.A.">
        <title>Genomic and structural basis for evolution of tropane alkaloid biosynthesis.</title>
        <authorList>
            <person name="Wanga Y.-J."/>
            <person name="Taina T."/>
            <person name="Yua J.-Y."/>
            <person name="Lia J."/>
            <person name="Xua B."/>
            <person name="Chenc J."/>
            <person name="D'Auriad J.C."/>
            <person name="Huanga J.-P."/>
            <person name="Huanga S.-X."/>
        </authorList>
    </citation>
    <scope>NUCLEOTIDE SEQUENCE [LARGE SCALE GENOMIC DNA]</scope>
    <source>
        <strain evidence="3">cv. KIB-2019</strain>
    </source>
</reference>
<feature type="compositionally biased region" description="Basic residues" evidence="1">
    <location>
        <begin position="218"/>
        <end position="241"/>
    </location>
</feature>
<feature type="compositionally biased region" description="Basic and acidic residues" evidence="1">
    <location>
        <begin position="61"/>
        <end position="81"/>
    </location>
</feature>
<protein>
    <submittedName>
        <fullName evidence="2">Uncharacterized protein</fullName>
    </submittedName>
</protein>
<feature type="region of interest" description="Disordered" evidence="1">
    <location>
        <begin position="26"/>
        <end position="105"/>
    </location>
</feature>
<gene>
    <name evidence="2" type="ORF">K7X08_014568</name>
</gene>